<dbReference type="EMBL" id="JAESWC010000002">
    <property type="protein sequence ID" value="MBL4935462.1"/>
    <property type="molecule type" value="Genomic_DNA"/>
</dbReference>
<reference evidence="2 3" key="1">
    <citation type="submission" date="2021-01" db="EMBL/GenBank/DDBJ databases">
        <title>Genome public.</title>
        <authorList>
            <person name="Liu C."/>
            <person name="Sun Q."/>
        </authorList>
    </citation>
    <scope>NUCLEOTIDE SEQUENCE [LARGE SCALE GENOMIC DNA]</scope>
    <source>
        <strain evidence="2 3">YIM B02515</strain>
    </source>
</reference>
<dbReference type="Pfam" id="PF12822">
    <property type="entry name" value="ECF_trnsprt"/>
    <property type="match status" value="1"/>
</dbReference>
<organism evidence="2 3">
    <name type="scientific">Clostridium rhizosphaerae</name>
    <dbReference type="NCBI Taxonomy" id="2803861"/>
    <lineage>
        <taxon>Bacteria</taxon>
        <taxon>Bacillati</taxon>
        <taxon>Bacillota</taxon>
        <taxon>Clostridia</taxon>
        <taxon>Eubacteriales</taxon>
        <taxon>Clostridiaceae</taxon>
        <taxon>Clostridium</taxon>
    </lineage>
</organism>
<dbReference type="RefSeq" id="WP_202748071.1">
    <property type="nucleotide sequence ID" value="NZ_JAESWC010000002.1"/>
</dbReference>
<keyword evidence="1" id="KW-1133">Transmembrane helix</keyword>
<keyword evidence="3" id="KW-1185">Reference proteome</keyword>
<sequence length="164" mass="17447">MKTKKLIILSLFIALSFIGANIKIAGSIAFDSMPGFLCTLVLGPLYGAIVGAIGHILTAAISGFPLTLPVHIIIMVDMAVTMVLFGTTYRFFSKISKNLGLVIAAVIGVAINGPISVIILIPIVGKSILAMIPILSLAALINIIISLVVYKFLPRSIKQWKSEK</sequence>
<name>A0ABS1T800_9CLOT</name>
<feature type="transmembrane region" description="Helical" evidence="1">
    <location>
        <begin position="6"/>
        <end position="24"/>
    </location>
</feature>
<dbReference type="Gene3D" id="1.10.1760.20">
    <property type="match status" value="1"/>
</dbReference>
<comment type="caution">
    <text evidence="2">The sequence shown here is derived from an EMBL/GenBank/DDBJ whole genome shotgun (WGS) entry which is preliminary data.</text>
</comment>
<evidence type="ECO:0000313" key="2">
    <source>
        <dbReference type="EMBL" id="MBL4935462.1"/>
    </source>
</evidence>
<evidence type="ECO:0000256" key="1">
    <source>
        <dbReference type="SAM" id="Phobius"/>
    </source>
</evidence>
<keyword evidence="1" id="KW-0472">Membrane</keyword>
<gene>
    <name evidence="2" type="ORF">JK636_06780</name>
</gene>
<dbReference type="InterPro" id="IPR024529">
    <property type="entry name" value="ECF_trnsprt_substrate-spec"/>
</dbReference>
<feature type="transmembrane region" description="Helical" evidence="1">
    <location>
        <begin position="36"/>
        <end position="64"/>
    </location>
</feature>
<feature type="transmembrane region" description="Helical" evidence="1">
    <location>
        <begin position="130"/>
        <end position="153"/>
    </location>
</feature>
<accession>A0ABS1T800</accession>
<feature type="transmembrane region" description="Helical" evidence="1">
    <location>
        <begin position="70"/>
        <end position="92"/>
    </location>
</feature>
<evidence type="ECO:0000313" key="3">
    <source>
        <dbReference type="Proteomes" id="UP000632377"/>
    </source>
</evidence>
<proteinExistence type="predicted"/>
<feature type="transmembrane region" description="Helical" evidence="1">
    <location>
        <begin position="99"/>
        <end position="124"/>
    </location>
</feature>
<dbReference type="Proteomes" id="UP000632377">
    <property type="component" value="Unassembled WGS sequence"/>
</dbReference>
<protein>
    <submittedName>
        <fullName evidence="2">ECF transporter S component</fullName>
    </submittedName>
</protein>
<keyword evidence="1" id="KW-0812">Transmembrane</keyword>